<feature type="signal peptide" evidence="2">
    <location>
        <begin position="1"/>
        <end position="23"/>
    </location>
</feature>
<evidence type="ECO:0008006" key="5">
    <source>
        <dbReference type="Google" id="ProtNLM"/>
    </source>
</evidence>
<dbReference type="EMBL" id="MU806099">
    <property type="protein sequence ID" value="KAJ3839997.1"/>
    <property type="molecule type" value="Genomic_DNA"/>
</dbReference>
<evidence type="ECO:0000313" key="4">
    <source>
        <dbReference type="Proteomes" id="UP001163846"/>
    </source>
</evidence>
<accession>A0AA38UFL3</accession>
<comment type="caution">
    <text evidence="3">The sequence shown here is derived from an EMBL/GenBank/DDBJ whole genome shotgun (WGS) entry which is preliminary data.</text>
</comment>
<organism evidence="3 4">
    <name type="scientific">Lentinula raphanica</name>
    <dbReference type="NCBI Taxonomy" id="153919"/>
    <lineage>
        <taxon>Eukaryota</taxon>
        <taxon>Fungi</taxon>
        <taxon>Dikarya</taxon>
        <taxon>Basidiomycota</taxon>
        <taxon>Agaricomycotina</taxon>
        <taxon>Agaricomycetes</taxon>
        <taxon>Agaricomycetidae</taxon>
        <taxon>Agaricales</taxon>
        <taxon>Marasmiineae</taxon>
        <taxon>Omphalotaceae</taxon>
        <taxon>Lentinula</taxon>
    </lineage>
</organism>
<dbReference type="Proteomes" id="UP001163846">
    <property type="component" value="Unassembled WGS sequence"/>
</dbReference>
<sequence>MILSHVLRSMMFLAAVGIVSVLASPIQLRVREQRKEVAGTGLSEIVAHAQQPRPGDSFQEPALSNPNPPTSPTSHVQLQAPIPQNAEIVAVDAKFDFVPAAMRLIAKQNMQFEQWISLCSRYVFLDPIWKNVLFYVERKPVDKYPDPFPLSTKMDHIRRSQFYARNSHLHNLLNYLYNELSRPNRTPSGGAGSNDEQLMLFNAYFILATARVQVDAQIARIKLYGGYIRYKPWFDQIFSRIKNEKFLDPMDMINLHLGDILDNGYESRLSIPPPQALTSDFSAYFLSGVYEAYRLEVPPGLGALLYPVGSH</sequence>
<feature type="region of interest" description="Disordered" evidence="1">
    <location>
        <begin position="50"/>
        <end position="75"/>
    </location>
</feature>
<keyword evidence="2" id="KW-0732">Signal</keyword>
<dbReference type="AlphaFoldDB" id="A0AA38UFL3"/>
<keyword evidence="4" id="KW-1185">Reference proteome</keyword>
<reference evidence="3" key="1">
    <citation type="submission" date="2022-08" db="EMBL/GenBank/DDBJ databases">
        <authorList>
            <consortium name="DOE Joint Genome Institute"/>
            <person name="Min B."/>
            <person name="Riley R."/>
            <person name="Sierra-Patev S."/>
            <person name="Naranjo-Ortiz M."/>
            <person name="Looney B."/>
            <person name="Konkel Z."/>
            <person name="Slot J.C."/>
            <person name="Sakamoto Y."/>
            <person name="Steenwyk J.L."/>
            <person name="Rokas A."/>
            <person name="Carro J."/>
            <person name="Camarero S."/>
            <person name="Ferreira P."/>
            <person name="Molpeceres G."/>
            <person name="Ruiz-Duenas F.J."/>
            <person name="Serrano A."/>
            <person name="Henrissat B."/>
            <person name="Drula E."/>
            <person name="Hughes K.W."/>
            <person name="Mata J.L."/>
            <person name="Ishikawa N.K."/>
            <person name="Vargas-Isla R."/>
            <person name="Ushijima S."/>
            <person name="Smith C.A."/>
            <person name="Ahrendt S."/>
            <person name="Andreopoulos W."/>
            <person name="He G."/>
            <person name="Labutti K."/>
            <person name="Lipzen A."/>
            <person name="Ng V."/>
            <person name="Sandor L."/>
            <person name="Barry K."/>
            <person name="Martinez A.T."/>
            <person name="Xiao Y."/>
            <person name="Gibbons J.G."/>
            <person name="Terashima K."/>
            <person name="Hibbett D.S."/>
            <person name="Grigoriev I.V."/>
        </authorList>
    </citation>
    <scope>NUCLEOTIDE SEQUENCE</scope>
    <source>
        <strain evidence="3">TFB9207</strain>
    </source>
</reference>
<evidence type="ECO:0000313" key="3">
    <source>
        <dbReference type="EMBL" id="KAJ3839997.1"/>
    </source>
</evidence>
<gene>
    <name evidence="3" type="ORF">F5878DRAFT_659793</name>
</gene>
<protein>
    <recommendedName>
        <fullName evidence="5">Secreted protein</fullName>
    </recommendedName>
</protein>
<evidence type="ECO:0000256" key="2">
    <source>
        <dbReference type="SAM" id="SignalP"/>
    </source>
</evidence>
<name>A0AA38UFL3_9AGAR</name>
<feature type="chain" id="PRO_5041458941" description="Secreted protein" evidence="2">
    <location>
        <begin position="24"/>
        <end position="311"/>
    </location>
</feature>
<evidence type="ECO:0000256" key="1">
    <source>
        <dbReference type="SAM" id="MobiDB-lite"/>
    </source>
</evidence>
<proteinExistence type="predicted"/>